<proteinExistence type="predicted"/>
<sequence length="83" mass="8681">MTAATLTYDAYDRALREIVVKRILALTAAASPAAVYPAAAHSAPAAPPPLLRQAVGDLAVRHEGTAPLPAKRSRGRFPLGPRV</sequence>
<dbReference type="RefSeq" id="WP_253744073.1">
    <property type="nucleotide sequence ID" value="NZ_BAABKA010000063.1"/>
</dbReference>
<dbReference type="AlphaFoldDB" id="A0A9X2GLT9"/>
<protein>
    <submittedName>
        <fullName evidence="2">Uncharacterized protein</fullName>
    </submittedName>
</protein>
<dbReference type="Proteomes" id="UP001139648">
    <property type="component" value="Unassembled WGS sequence"/>
</dbReference>
<evidence type="ECO:0000313" key="3">
    <source>
        <dbReference type="Proteomes" id="UP001139648"/>
    </source>
</evidence>
<comment type="caution">
    <text evidence="2">The sequence shown here is derived from an EMBL/GenBank/DDBJ whole genome shotgun (WGS) entry which is preliminary data.</text>
</comment>
<organism evidence="2 3">
    <name type="scientific">Nonomuraea thailandensis</name>
    <dbReference type="NCBI Taxonomy" id="1188745"/>
    <lineage>
        <taxon>Bacteria</taxon>
        <taxon>Bacillati</taxon>
        <taxon>Actinomycetota</taxon>
        <taxon>Actinomycetes</taxon>
        <taxon>Streptosporangiales</taxon>
        <taxon>Streptosporangiaceae</taxon>
        <taxon>Nonomuraea</taxon>
    </lineage>
</organism>
<dbReference type="EMBL" id="JAMZEB010000002">
    <property type="protein sequence ID" value="MCP2356913.1"/>
    <property type="molecule type" value="Genomic_DNA"/>
</dbReference>
<evidence type="ECO:0000313" key="2">
    <source>
        <dbReference type="EMBL" id="MCP2356913.1"/>
    </source>
</evidence>
<gene>
    <name evidence="2" type="ORF">HD597_003933</name>
</gene>
<evidence type="ECO:0000256" key="1">
    <source>
        <dbReference type="SAM" id="MobiDB-lite"/>
    </source>
</evidence>
<accession>A0A9X2GLT9</accession>
<feature type="region of interest" description="Disordered" evidence="1">
    <location>
        <begin position="63"/>
        <end position="83"/>
    </location>
</feature>
<reference evidence="2" key="1">
    <citation type="submission" date="2022-06" db="EMBL/GenBank/DDBJ databases">
        <title>Sequencing the genomes of 1000 actinobacteria strains.</title>
        <authorList>
            <person name="Klenk H.-P."/>
        </authorList>
    </citation>
    <scope>NUCLEOTIDE SEQUENCE</scope>
    <source>
        <strain evidence="2">DSM 46694</strain>
    </source>
</reference>
<keyword evidence="3" id="KW-1185">Reference proteome</keyword>
<name>A0A9X2GLT9_9ACTN</name>